<evidence type="ECO:0000256" key="1">
    <source>
        <dbReference type="ARBA" id="ARBA00022468"/>
    </source>
</evidence>
<feature type="region of interest" description="Disordered" evidence="2">
    <location>
        <begin position="306"/>
        <end position="541"/>
    </location>
</feature>
<feature type="compositionally biased region" description="Low complexity" evidence="2">
    <location>
        <begin position="309"/>
        <end position="326"/>
    </location>
</feature>
<dbReference type="InterPro" id="IPR000198">
    <property type="entry name" value="RhoGAP_dom"/>
</dbReference>
<dbReference type="AlphaFoldDB" id="A0A316US54"/>
<dbReference type="InterPro" id="IPR051025">
    <property type="entry name" value="RhoGAP"/>
</dbReference>
<evidence type="ECO:0000256" key="2">
    <source>
        <dbReference type="SAM" id="MobiDB-lite"/>
    </source>
</evidence>
<dbReference type="GO" id="GO:0005096">
    <property type="term" value="F:GTPase activator activity"/>
    <property type="evidence" value="ECO:0007669"/>
    <property type="project" value="UniProtKB-KW"/>
</dbReference>
<dbReference type="Gene3D" id="1.10.555.10">
    <property type="entry name" value="Rho GTPase activation protein"/>
    <property type="match status" value="1"/>
</dbReference>
<evidence type="ECO:0000313" key="5">
    <source>
        <dbReference type="Proteomes" id="UP000245884"/>
    </source>
</evidence>
<name>A0A316US54_9BASI</name>
<proteinExistence type="predicted"/>
<feature type="compositionally biased region" description="Low complexity" evidence="2">
    <location>
        <begin position="485"/>
        <end position="494"/>
    </location>
</feature>
<keyword evidence="5" id="KW-1185">Reference proteome</keyword>
<feature type="compositionally biased region" description="Polar residues" evidence="2">
    <location>
        <begin position="362"/>
        <end position="372"/>
    </location>
</feature>
<dbReference type="STRING" id="1569628.A0A316US54"/>
<dbReference type="GeneID" id="37025454"/>
<dbReference type="GO" id="GO:0005938">
    <property type="term" value="C:cell cortex"/>
    <property type="evidence" value="ECO:0007669"/>
    <property type="project" value="TreeGrafter"/>
</dbReference>
<organism evidence="4 5">
    <name type="scientific">Jaminaea rosea</name>
    <dbReference type="NCBI Taxonomy" id="1569628"/>
    <lineage>
        <taxon>Eukaryota</taxon>
        <taxon>Fungi</taxon>
        <taxon>Dikarya</taxon>
        <taxon>Basidiomycota</taxon>
        <taxon>Ustilaginomycotina</taxon>
        <taxon>Exobasidiomycetes</taxon>
        <taxon>Microstromatales</taxon>
        <taxon>Microstromatales incertae sedis</taxon>
        <taxon>Jaminaea</taxon>
    </lineage>
</organism>
<dbReference type="RefSeq" id="XP_025362762.1">
    <property type="nucleotide sequence ID" value="XM_025503631.1"/>
</dbReference>
<evidence type="ECO:0000313" key="4">
    <source>
        <dbReference type="EMBL" id="PWN28150.1"/>
    </source>
</evidence>
<dbReference type="PANTHER" id="PTHR15228:SF25">
    <property type="entry name" value="F-BAR DOMAIN-CONTAINING PROTEIN"/>
    <property type="match status" value="1"/>
</dbReference>
<feature type="compositionally biased region" description="Low complexity" evidence="2">
    <location>
        <begin position="505"/>
        <end position="525"/>
    </location>
</feature>
<reference evidence="4 5" key="1">
    <citation type="journal article" date="2018" name="Mol. Biol. Evol.">
        <title>Broad Genomic Sampling Reveals a Smut Pathogenic Ancestry of the Fungal Clade Ustilaginomycotina.</title>
        <authorList>
            <person name="Kijpornyongpan T."/>
            <person name="Mondo S.J."/>
            <person name="Barry K."/>
            <person name="Sandor L."/>
            <person name="Lee J."/>
            <person name="Lipzen A."/>
            <person name="Pangilinan J."/>
            <person name="LaButti K."/>
            <person name="Hainaut M."/>
            <person name="Henrissat B."/>
            <person name="Grigoriev I.V."/>
            <person name="Spatafora J.W."/>
            <person name="Aime M.C."/>
        </authorList>
    </citation>
    <scope>NUCLEOTIDE SEQUENCE [LARGE SCALE GENOMIC DNA]</scope>
    <source>
        <strain evidence="4 5">MCA 5214</strain>
    </source>
</reference>
<dbReference type="GO" id="GO:0060237">
    <property type="term" value="P:regulation of fungal-type cell wall organization"/>
    <property type="evidence" value="ECO:0007669"/>
    <property type="project" value="TreeGrafter"/>
</dbReference>
<gene>
    <name evidence="4" type="ORF">BDZ90DRAFT_163861</name>
</gene>
<dbReference type="SUPFAM" id="SSF48350">
    <property type="entry name" value="GTPase activation domain, GAP"/>
    <property type="match status" value="1"/>
</dbReference>
<dbReference type="SMART" id="SM00324">
    <property type="entry name" value="RhoGAP"/>
    <property type="match status" value="1"/>
</dbReference>
<keyword evidence="1" id="KW-0343">GTPase activation</keyword>
<dbReference type="EMBL" id="KZ819666">
    <property type="protein sequence ID" value="PWN28150.1"/>
    <property type="molecule type" value="Genomic_DNA"/>
</dbReference>
<dbReference type="Proteomes" id="UP000245884">
    <property type="component" value="Unassembled WGS sequence"/>
</dbReference>
<feature type="compositionally biased region" description="Low complexity" evidence="2">
    <location>
        <begin position="396"/>
        <end position="417"/>
    </location>
</feature>
<dbReference type="OrthoDB" id="3196451at2759"/>
<sequence>MGQCMRRHPSVSWDPLISCSLPRRYQWSAFTKVKLQNKDKKAAQDDNKVFGVPLRKSLKYASVAISMAGDDGKQYVWGYVPVIVAKVGLYLKENAVETEGVFRIAGSQKRMRELQETFDSPPKYGRDVQWPKYSIHDAASVLRRYLNQMPEPIIPLHLYNEFRNIMIKEPFDVNAAIKTYRLLITSSPPANQYLLLYVLDLLAVFARAADKNLMPASNLAVIFQPGMFSHPTHLSSADEHKIAVQVLEFLIEHQDHFVLGLSPPPPANVSPADLTAVSQPVPDSEVYFEPSDSDEDLGELEAHEGGGAKLARSGSARASAKAGSSKQSRRLSAGAMGGAAGRKLFGRRSGKGAVPEGGAEMQLSTSVGSNASAKAENLRVDNQVLGQQRGTSPIPSGSSATSHGGAARSSSPTTTPTNAAKVKRSRTTPTRRAVSGAGVDAKEKGKGDSLEPAEADADTPRRLSGDATPKTNAQVAGSAPAQTEAAPLSASSSSDPPPVDKEAEGPPAESEEAAPSAAPQSAEASTTDSAEQGAAPKPAEG</sequence>
<protein>
    <submittedName>
        <fullName evidence="4">Rho GTPase activation protein</fullName>
    </submittedName>
</protein>
<dbReference type="Pfam" id="PF00620">
    <property type="entry name" value="RhoGAP"/>
    <property type="match status" value="1"/>
</dbReference>
<dbReference type="PROSITE" id="PS50238">
    <property type="entry name" value="RHOGAP"/>
    <property type="match status" value="1"/>
</dbReference>
<dbReference type="PANTHER" id="PTHR15228">
    <property type="entry name" value="SPERMATHECAL PHYSIOLOGY VARIANT"/>
    <property type="match status" value="1"/>
</dbReference>
<feature type="domain" description="Rho-GAP" evidence="3">
    <location>
        <begin position="52"/>
        <end position="258"/>
    </location>
</feature>
<dbReference type="GO" id="GO:0007165">
    <property type="term" value="P:signal transduction"/>
    <property type="evidence" value="ECO:0007669"/>
    <property type="project" value="InterPro"/>
</dbReference>
<feature type="compositionally biased region" description="Polar residues" evidence="2">
    <location>
        <begin position="384"/>
        <end position="395"/>
    </location>
</feature>
<feature type="compositionally biased region" description="Basic and acidic residues" evidence="2">
    <location>
        <begin position="440"/>
        <end position="449"/>
    </location>
</feature>
<evidence type="ECO:0000259" key="3">
    <source>
        <dbReference type="PROSITE" id="PS50238"/>
    </source>
</evidence>
<dbReference type="InterPro" id="IPR008936">
    <property type="entry name" value="Rho_GTPase_activation_prot"/>
</dbReference>
<dbReference type="CDD" id="cd04396">
    <property type="entry name" value="RhoGAP_fSAC7_BAG7"/>
    <property type="match status" value="1"/>
</dbReference>
<accession>A0A316US54</accession>